<feature type="transmembrane region" description="Helical" evidence="1">
    <location>
        <begin position="59"/>
        <end position="81"/>
    </location>
</feature>
<sequence length="111" mass="12405">MLNYIYFVAFWACQIISSILFKLGGIHPKYKWTTLIIGNIILLSASWFLVQLFKNVSQPIVIALCSGGTFLTVQLAMALYFKSSLSWQQVLGMFVIISGMVLITFGGKETT</sequence>
<dbReference type="EMBL" id="CABWMV010000025">
    <property type="protein sequence ID" value="VXD05575.1"/>
    <property type="molecule type" value="Genomic_DNA"/>
</dbReference>
<protein>
    <submittedName>
        <fullName evidence="2">Membrane transporters of cations and cationic drugs</fullName>
    </submittedName>
</protein>
<keyword evidence="1" id="KW-0812">Transmembrane</keyword>
<feature type="transmembrane region" description="Helical" evidence="1">
    <location>
        <begin position="6"/>
        <end position="25"/>
    </location>
</feature>
<dbReference type="AlphaFoldDB" id="A0A2X2JCG0"/>
<evidence type="ECO:0000256" key="1">
    <source>
        <dbReference type="SAM" id="Phobius"/>
    </source>
</evidence>
<dbReference type="RefSeq" id="WP_231585243.1">
    <property type="nucleotide sequence ID" value="NZ_CP068086.1"/>
</dbReference>
<feature type="transmembrane region" description="Helical" evidence="1">
    <location>
        <begin position="90"/>
        <end position="107"/>
    </location>
</feature>
<accession>A0A654DHX4</accession>
<organism evidence="2 4">
    <name type="scientific">Sphingobacterium multivorum</name>
    <dbReference type="NCBI Taxonomy" id="28454"/>
    <lineage>
        <taxon>Bacteria</taxon>
        <taxon>Pseudomonadati</taxon>
        <taxon>Bacteroidota</taxon>
        <taxon>Sphingobacteriia</taxon>
        <taxon>Sphingobacteriales</taxon>
        <taxon>Sphingobacteriaceae</taxon>
        <taxon>Sphingobacterium</taxon>
    </lineage>
</organism>
<feature type="transmembrane region" description="Helical" evidence="1">
    <location>
        <begin position="32"/>
        <end position="53"/>
    </location>
</feature>
<dbReference type="Proteomes" id="UP000432350">
    <property type="component" value="Unassembled WGS sequence"/>
</dbReference>
<keyword evidence="1" id="KW-1133">Transmembrane helix</keyword>
<name>A0A2X2JCG0_SPHMU</name>
<proteinExistence type="predicted"/>
<evidence type="ECO:0000313" key="2">
    <source>
        <dbReference type="EMBL" id="SPZ84775.1"/>
    </source>
</evidence>
<gene>
    <name evidence="2" type="ORF">NCTC11343_01320</name>
    <name evidence="3" type="ORF">SPHINGO8BC_60560</name>
</gene>
<reference evidence="2 4" key="1">
    <citation type="submission" date="2018-06" db="EMBL/GenBank/DDBJ databases">
        <authorList>
            <consortium name="Pathogen Informatics"/>
            <person name="Doyle S."/>
        </authorList>
    </citation>
    <scope>NUCLEOTIDE SEQUENCE [LARGE SCALE GENOMIC DNA]</scope>
    <source>
        <strain evidence="2 4">NCTC11343</strain>
    </source>
</reference>
<dbReference type="InterPro" id="IPR037185">
    <property type="entry name" value="EmrE-like"/>
</dbReference>
<dbReference type="Proteomes" id="UP000251241">
    <property type="component" value="Unassembled WGS sequence"/>
</dbReference>
<dbReference type="GeneID" id="97180750"/>
<keyword evidence="1" id="KW-0472">Membrane</keyword>
<accession>A0A2X2JCG0</accession>
<evidence type="ECO:0000313" key="5">
    <source>
        <dbReference type="Proteomes" id="UP000432350"/>
    </source>
</evidence>
<dbReference type="EMBL" id="UAUU01000003">
    <property type="protein sequence ID" value="SPZ84775.1"/>
    <property type="molecule type" value="Genomic_DNA"/>
</dbReference>
<dbReference type="Gene3D" id="1.10.3730.20">
    <property type="match status" value="1"/>
</dbReference>
<dbReference type="SUPFAM" id="SSF103481">
    <property type="entry name" value="Multidrug resistance efflux transporter EmrE"/>
    <property type="match status" value="1"/>
</dbReference>
<evidence type="ECO:0000313" key="4">
    <source>
        <dbReference type="Proteomes" id="UP000251241"/>
    </source>
</evidence>
<evidence type="ECO:0000313" key="3">
    <source>
        <dbReference type="EMBL" id="VXD05575.1"/>
    </source>
</evidence>
<reference evidence="3 5" key="2">
    <citation type="submission" date="2019-10" db="EMBL/GenBank/DDBJ databases">
        <authorList>
            <person name="Karimi E."/>
        </authorList>
    </citation>
    <scope>NUCLEOTIDE SEQUENCE [LARGE SCALE GENOMIC DNA]</scope>
    <source>
        <strain evidence="3">Sphingobacterium sp. 8BC</strain>
    </source>
</reference>